<dbReference type="Pfam" id="PF13517">
    <property type="entry name" value="FG-GAP_3"/>
    <property type="match status" value="1"/>
</dbReference>
<keyword evidence="1" id="KW-0732">Signal</keyword>
<reference evidence="2" key="1">
    <citation type="submission" date="2018-05" db="EMBL/GenBank/DDBJ databases">
        <authorList>
            <person name="Lanie J.A."/>
            <person name="Ng W.-L."/>
            <person name="Kazmierczak K.M."/>
            <person name="Andrzejewski T.M."/>
            <person name="Davidsen T.M."/>
            <person name="Wayne K.J."/>
            <person name="Tettelin H."/>
            <person name="Glass J.I."/>
            <person name="Rusch D."/>
            <person name="Podicherti R."/>
            <person name="Tsui H.-C.T."/>
            <person name="Winkler M.E."/>
        </authorList>
    </citation>
    <scope>NUCLEOTIDE SEQUENCE</scope>
</reference>
<evidence type="ECO:0000256" key="1">
    <source>
        <dbReference type="ARBA" id="ARBA00022729"/>
    </source>
</evidence>
<dbReference type="PANTHER" id="PTHR44103">
    <property type="entry name" value="PROPROTEIN CONVERTASE P"/>
    <property type="match status" value="1"/>
</dbReference>
<dbReference type="Gene3D" id="2.130.10.130">
    <property type="entry name" value="Integrin alpha, N-terminal"/>
    <property type="match status" value="1"/>
</dbReference>
<dbReference type="EMBL" id="UINC01004212">
    <property type="protein sequence ID" value="SVA12644.1"/>
    <property type="molecule type" value="Genomic_DNA"/>
</dbReference>
<protein>
    <recommendedName>
        <fullName evidence="3">VCBS repeat-containing protein</fullName>
    </recommendedName>
</protein>
<name>A0A381TA98_9ZZZZ</name>
<gene>
    <name evidence="2" type="ORF">METZ01_LOCUS65498</name>
</gene>
<dbReference type="PROSITE" id="PS51257">
    <property type="entry name" value="PROKAR_LIPOPROTEIN"/>
    <property type="match status" value="1"/>
</dbReference>
<dbReference type="PANTHER" id="PTHR44103:SF1">
    <property type="entry name" value="PROPROTEIN CONVERTASE P"/>
    <property type="match status" value="1"/>
</dbReference>
<organism evidence="2">
    <name type="scientific">marine metagenome</name>
    <dbReference type="NCBI Taxonomy" id="408172"/>
    <lineage>
        <taxon>unclassified sequences</taxon>
        <taxon>metagenomes</taxon>
        <taxon>ecological metagenomes</taxon>
    </lineage>
</organism>
<proteinExistence type="predicted"/>
<evidence type="ECO:0008006" key="3">
    <source>
        <dbReference type="Google" id="ProtNLM"/>
    </source>
</evidence>
<dbReference type="InterPro" id="IPR028994">
    <property type="entry name" value="Integrin_alpha_N"/>
</dbReference>
<dbReference type="SUPFAM" id="SSF69318">
    <property type="entry name" value="Integrin alpha N-terminal domain"/>
    <property type="match status" value="1"/>
</dbReference>
<evidence type="ECO:0000313" key="2">
    <source>
        <dbReference type="EMBL" id="SVA12644.1"/>
    </source>
</evidence>
<sequence>MNMTRTSESCPFVLLVATSFFCACAGSNQQDPPLSGVVGGGDAALVLALAALGENEDGSPKPLPARLGILTRQGNKWTHRVLEDPDSNVFHKAMVYRDGDGAEGILTLGGMNAAVKLWKTDGTSETLWEADFGGAFSRMRDAEVGDIYGDGSAAIAVATHDQGVVAVVRPDGSGGFSIDELDREPNKVVHEIELGDLDGDGLLEIYATATAPNAVDGTSQPGKVVRYTPAAGEGRVEVVDLGLRHAKEILVEDVDGDGRDELYVSVEAVSGGQVEIRRYDSDTQSAEPNVVATLNDRLCRFLTAGDVDGDGTLELVAATYKAGLWLLLPGDDGWTTELIDAESSGFEHAAILLDLDRDGRDELYVASDDQGQVRSYAWADHGWHRSVILEYSDKLSRFTWNIMPVPSALLPASKPAFVFEQ</sequence>
<dbReference type="AlphaFoldDB" id="A0A381TA98"/>
<accession>A0A381TA98</accession>
<dbReference type="InterPro" id="IPR013517">
    <property type="entry name" value="FG-GAP"/>
</dbReference>